<evidence type="ECO:0000313" key="3">
    <source>
        <dbReference type="Proteomes" id="UP001303647"/>
    </source>
</evidence>
<feature type="region of interest" description="Disordered" evidence="1">
    <location>
        <begin position="19"/>
        <end position="60"/>
    </location>
</feature>
<evidence type="ECO:0000313" key="2">
    <source>
        <dbReference type="EMBL" id="KAK4243834.1"/>
    </source>
</evidence>
<sequence>MSAMSTNWALHRRSIPSRTCSTNTDFNRTSTNLSPRTSSHRRDSIAASTRSSGSDTTTVTVPCISDATGTGIGRIHNQPIRPRVVLFTKDTSGAHALVVINVDEETEPNSERCYCRTKPHLCNITALEQRAGARTLAVHRLAGDRWDVLPLAVPRRRKLGRRGFAAADWRGVARVSLLFRSVVLEVQQPRIHGCSGIQSRRFEAVNARRAAQLKAFNLAIVSEICVSFNPLGEASDPRKIPPRQEPVGVVGGIRHSCHSSFNTWTRGLNLAAVGASVAGELRVRRWSV</sequence>
<protein>
    <submittedName>
        <fullName evidence="2">Uncharacterized protein</fullName>
    </submittedName>
</protein>
<gene>
    <name evidence="2" type="ORF">C7999DRAFT_35815</name>
</gene>
<reference evidence="2" key="2">
    <citation type="submission" date="2023-05" db="EMBL/GenBank/DDBJ databases">
        <authorList>
            <consortium name="Lawrence Berkeley National Laboratory"/>
            <person name="Steindorff A."/>
            <person name="Hensen N."/>
            <person name="Bonometti L."/>
            <person name="Westerberg I."/>
            <person name="Brannstrom I.O."/>
            <person name="Guillou S."/>
            <person name="Cros-Aarteil S."/>
            <person name="Calhoun S."/>
            <person name="Haridas S."/>
            <person name="Kuo A."/>
            <person name="Mondo S."/>
            <person name="Pangilinan J."/>
            <person name="Riley R."/>
            <person name="Labutti K."/>
            <person name="Andreopoulos B."/>
            <person name="Lipzen A."/>
            <person name="Chen C."/>
            <person name="Yanf M."/>
            <person name="Daum C."/>
            <person name="Ng V."/>
            <person name="Clum A."/>
            <person name="Ohm R."/>
            <person name="Martin F."/>
            <person name="Silar P."/>
            <person name="Natvig D."/>
            <person name="Lalanne C."/>
            <person name="Gautier V."/>
            <person name="Ament-Velasquez S.L."/>
            <person name="Kruys A."/>
            <person name="Hutchinson M.I."/>
            <person name="Powell A.J."/>
            <person name="Barry K."/>
            <person name="Miller A.N."/>
            <person name="Grigoriev I.V."/>
            <person name="Debuchy R."/>
            <person name="Gladieux P."/>
            <person name="Thoren M.H."/>
            <person name="Johannesson H."/>
        </authorList>
    </citation>
    <scope>NUCLEOTIDE SEQUENCE</scope>
    <source>
        <strain evidence="2">CBS 359.72</strain>
    </source>
</reference>
<dbReference type="EMBL" id="MU857777">
    <property type="protein sequence ID" value="KAK4243834.1"/>
    <property type="molecule type" value="Genomic_DNA"/>
</dbReference>
<organism evidence="2 3">
    <name type="scientific">Corynascus novoguineensis</name>
    <dbReference type="NCBI Taxonomy" id="1126955"/>
    <lineage>
        <taxon>Eukaryota</taxon>
        <taxon>Fungi</taxon>
        <taxon>Dikarya</taxon>
        <taxon>Ascomycota</taxon>
        <taxon>Pezizomycotina</taxon>
        <taxon>Sordariomycetes</taxon>
        <taxon>Sordariomycetidae</taxon>
        <taxon>Sordariales</taxon>
        <taxon>Chaetomiaceae</taxon>
        <taxon>Corynascus</taxon>
    </lineage>
</organism>
<keyword evidence="3" id="KW-1185">Reference proteome</keyword>
<feature type="compositionally biased region" description="Polar residues" evidence="1">
    <location>
        <begin position="46"/>
        <end position="60"/>
    </location>
</feature>
<dbReference type="AlphaFoldDB" id="A0AAN7CKK5"/>
<feature type="compositionally biased region" description="Polar residues" evidence="1">
    <location>
        <begin position="19"/>
        <end position="37"/>
    </location>
</feature>
<accession>A0AAN7CKK5</accession>
<evidence type="ECO:0000256" key="1">
    <source>
        <dbReference type="SAM" id="MobiDB-lite"/>
    </source>
</evidence>
<reference evidence="2" key="1">
    <citation type="journal article" date="2023" name="Mol. Phylogenet. Evol.">
        <title>Genome-scale phylogeny and comparative genomics of the fungal order Sordariales.</title>
        <authorList>
            <person name="Hensen N."/>
            <person name="Bonometti L."/>
            <person name="Westerberg I."/>
            <person name="Brannstrom I.O."/>
            <person name="Guillou S."/>
            <person name="Cros-Aarteil S."/>
            <person name="Calhoun S."/>
            <person name="Haridas S."/>
            <person name="Kuo A."/>
            <person name="Mondo S."/>
            <person name="Pangilinan J."/>
            <person name="Riley R."/>
            <person name="LaButti K."/>
            <person name="Andreopoulos B."/>
            <person name="Lipzen A."/>
            <person name="Chen C."/>
            <person name="Yan M."/>
            <person name="Daum C."/>
            <person name="Ng V."/>
            <person name="Clum A."/>
            <person name="Steindorff A."/>
            <person name="Ohm R.A."/>
            <person name="Martin F."/>
            <person name="Silar P."/>
            <person name="Natvig D.O."/>
            <person name="Lalanne C."/>
            <person name="Gautier V."/>
            <person name="Ament-Velasquez S.L."/>
            <person name="Kruys A."/>
            <person name="Hutchinson M.I."/>
            <person name="Powell A.J."/>
            <person name="Barry K."/>
            <person name="Miller A.N."/>
            <person name="Grigoriev I.V."/>
            <person name="Debuchy R."/>
            <person name="Gladieux P."/>
            <person name="Hiltunen Thoren M."/>
            <person name="Johannesson H."/>
        </authorList>
    </citation>
    <scope>NUCLEOTIDE SEQUENCE</scope>
    <source>
        <strain evidence="2">CBS 359.72</strain>
    </source>
</reference>
<dbReference type="Proteomes" id="UP001303647">
    <property type="component" value="Unassembled WGS sequence"/>
</dbReference>
<proteinExistence type="predicted"/>
<comment type="caution">
    <text evidence="2">The sequence shown here is derived from an EMBL/GenBank/DDBJ whole genome shotgun (WGS) entry which is preliminary data.</text>
</comment>
<name>A0AAN7CKK5_9PEZI</name>